<comment type="caution">
    <text evidence="1">The sequence shown here is derived from an EMBL/GenBank/DDBJ whole genome shotgun (WGS) entry which is preliminary data.</text>
</comment>
<dbReference type="Gene3D" id="1.10.10.10">
    <property type="entry name" value="Winged helix-like DNA-binding domain superfamily/Winged helix DNA-binding domain"/>
    <property type="match status" value="1"/>
</dbReference>
<protein>
    <submittedName>
        <fullName evidence="1">MarR family transcriptional regulator</fullName>
    </submittedName>
</protein>
<dbReference type="EMBL" id="JBHTCH010000020">
    <property type="protein sequence ID" value="MFC7361705.1"/>
    <property type="molecule type" value="Genomic_DNA"/>
</dbReference>
<dbReference type="InterPro" id="IPR054058">
    <property type="entry name" value="HTH_67"/>
</dbReference>
<organism evidence="1 2">
    <name type="scientific">Nocardioides astragali</name>
    <dbReference type="NCBI Taxonomy" id="1776736"/>
    <lineage>
        <taxon>Bacteria</taxon>
        <taxon>Bacillati</taxon>
        <taxon>Actinomycetota</taxon>
        <taxon>Actinomycetes</taxon>
        <taxon>Propionibacteriales</taxon>
        <taxon>Nocardioidaceae</taxon>
        <taxon>Nocardioides</taxon>
    </lineage>
</organism>
<evidence type="ECO:0000313" key="1">
    <source>
        <dbReference type="EMBL" id="MFC7361705.1"/>
    </source>
</evidence>
<dbReference type="InterPro" id="IPR036388">
    <property type="entry name" value="WH-like_DNA-bd_sf"/>
</dbReference>
<evidence type="ECO:0000313" key="2">
    <source>
        <dbReference type="Proteomes" id="UP001596524"/>
    </source>
</evidence>
<gene>
    <name evidence="1" type="ORF">ACFQO6_15635</name>
</gene>
<dbReference type="RefSeq" id="WP_255892154.1">
    <property type="nucleotide sequence ID" value="NZ_JAFMZM010000006.1"/>
</dbReference>
<dbReference type="Pfam" id="PF21863">
    <property type="entry name" value="HTH_67"/>
    <property type="match status" value="1"/>
</dbReference>
<dbReference type="Proteomes" id="UP001596524">
    <property type="component" value="Unassembled WGS sequence"/>
</dbReference>
<proteinExistence type="predicted"/>
<dbReference type="NCBIfam" id="NF047719">
    <property type="entry name" value="SCO6745_fam_HTH"/>
    <property type="match status" value="1"/>
</dbReference>
<keyword evidence="2" id="KW-1185">Reference proteome</keyword>
<name>A0ABW2N6T4_9ACTN</name>
<accession>A0ABW2N6T4</accession>
<reference evidence="2" key="1">
    <citation type="journal article" date="2019" name="Int. J. Syst. Evol. Microbiol.">
        <title>The Global Catalogue of Microorganisms (GCM) 10K type strain sequencing project: providing services to taxonomists for standard genome sequencing and annotation.</title>
        <authorList>
            <consortium name="The Broad Institute Genomics Platform"/>
            <consortium name="The Broad Institute Genome Sequencing Center for Infectious Disease"/>
            <person name="Wu L."/>
            <person name="Ma J."/>
        </authorList>
    </citation>
    <scope>NUCLEOTIDE SEQUENCE [LARGE SCALE GENOMIC DNA]</scope>
    <source>
        <strain evidence="2">FCH27</strain>
    </source>
</reference>
<sequence>MTQMPHVQPVARRLFDLTEPITLVNFFAEEPHEAMAALGFNNYWDGYFAGRAAPLGRVSAEVVHAAFYSFAEGEVARHIPQVWDTTTPEAAHAAREKGCVAALRRILGDLVDGPGLSRAADLLARAATSAPTEGRVMYAALRVLPMPQEPVARLWHAANTLREHRGDGHVVALMSEQIGGTEAHVLSALDMGIYPAESFGRIHHLPRARLAEVMNGLRARGLLDDAGHLTDAGRATKDRIESLTDALAEAPYGGLEPLEVDQLIALLEPVATRLRATGSR</sequence>